<feature type="compositionally biased region" description="Polar residues" evidence="1">
    <location>
        <begin position="330"/>
        <end position="348"/>
    </location>
</feature>
<dbReference type="InterPro" id="IPR028258">
    <property type="entry name" value="Sec3-PIP2_bind"/>
</dbReference>
<name>A0A2V1D6A2_9PLEO</name>
<protein>
    <recommendedName>
        <fullName evidence="6">C2H2-type domain-containing protein</fullName>
    </recommendedName>
</protein>
<evidence type="ECO:0008006" key="6">
    <source>
        <dbReference type="Google" id="ProtNLM"/>
    </source>
</evidence>
<dbReference type="PANTHER" id="PTHR35391">
    <property type="entry name" value="C2H2-TYPE DOMAIN-CONTAINING PROTEIN-RELATED"/>
    <property type="match status" value="1"/>
</dbReference>
<evidence type="ECO:0000313" key="5">
    <source>
        <dbReference type="Proteomes" id="UP000244855"/>
    </source>
</evidence>
<dbReference type="Gene3D" id="2.30.29.90">
    <property type="match status" value="1"/>
</dbReference>
<evidence type="ECO:0000259" key="3">
    <source>
        <dbReference type="SMART" id="SM01313"/>
    </source>
</evidence>
<dbReference type="AlphaFoldDB" id="A0A2V1D6A2"/>
<dbReference type="EMBL" id="KZ805580">
    <property type="protein sequence ID" value="PVH93565.1"/>
    <property type="molecule type" value="Genomic_DNA"/>
</dbReference>
<evidence type="ECO:0000259" key="2">
    <source>
        <dbReference type="SMART" id="SM00355"/>
    </source>
</evidence>
<feature type="domain" description="Exocyst complex component Sec3 PIP2-binding N-terminal" evidence="3">
    <location>
        <begin position="569"/>
        <end position="669"/>
    </location>
</feature>
<feature type="domain" description="C2H2-type" evidence="2">
    <location>
        <begin position="419"/>
        <end position="442"/>
    </location>
</feature>
<feature type="compositionally biased region" description="Polar residues" evidence="1">
    <location>
        <begin position="214"/>
        <end position="223"/>
    </location>
</feature>
<feature type="region of interest" description="Disordered" evidence="1">
    <location>
        <begin position="111"/>
        <end position="146"/>
    </location>
</feature>
<feature type="region of interest" description="Disordered" evidence="1">
    <location>
        <begin position="324"/>
        <end position="348"/>
    </location>
</feature>
<dbReference type="SMART" id="SM00355">
    <property type="entry name" value="ZnF_C2H2"/>
    <property type="match status" value="3"/>
</dbReference>
<dbReference type="Pfam" id="PF26082">
    <property type="entry name" value="zf-C2H2_AcuF"/>
    <property type="match status" value="1"/>
</dbReference>
<keyword evidence="5" id="KW-1185">Reference proteome</keyword>
<sequence>MAEEDADSVLTSIPKPPQEISQCYGRCVSRFKELLALLSHPTDSISSPNEFNTSKALDQYVRLRTWGEESRAVLPTAARGSLDDRLRKNTTLKPMVTAKLIKPALRVHEGREVDSKTLGSSGSEDSDSTESSSEMDSVDRNVPIPPLKRTSTKIFRNIHEDIDSLYQVLLMISRPDFGRHYIHSSNTDDADSTMLNYVDFDVRHVEDKIRSWERGNSSSNSEVNVIARDSSKPPNLHEGNILAQRLGKANTKRREQLKHWSKHPDQAPASHTTDATEKSEDFAASQDTPNANSASIPSARSVVTTNTFSTVAVSDVFETGTIGGPPRTIYTDSTVGTQRSNRVPQVPRTSLQQPQFECPFCHLLLDSTRMQNRQEWKRHVFRDLRPYVCTFPDCQNPNKLYTTRRDWSYHEMQMHRRRWFCTEHRKVFSTRPEFVNHLNIAHSASILTQRQVSVLVEMSERQTDDMEVVYCPLCPDRRRLKLIQSHIAQHLESIALFVIPGDEEEEDEKTSDEEENDAITEYSTFKPIRSEGSESPSDHRNESSKKETEAVQNNDPPGSRKMSSAEKYEDTRRRITASCFSKLDKNGEPRENHNGTYSIGKTWDLSTLTEIDNFESRISKSLEELEEKSLAGLVGFRLRLSEKEYYWEAATSTEKEFFLETLVKLYNKYTAEYPVLSGFSSEELDALIGRPTFGAPK</sequence>
<dbReference type="STRING" id="97972.A0A2V1D6A2"/>
<dbReference type="Proteomes" id="UP000244855">
    <property type="component" value="Unassembled WGS sequence"/>
</dbReference>
<dbReference type="PANTHER" id="PTHR35391:SF7">
    <property type="entry name" value="C2H2-TYPE DOMAIN-CONTAINING PROTEIN"/>
    <property type="match status" value="1"/>
</dbReference>
<feature type="region of interest" description="Disordered" evidence="1">
    <location>
        <begin position="213"/>
        <end position="298"/>
    </location>
</feature>
<accession>A0A2V1D6A2</accession>
<feature type="domain" description="C2H2-type" evidence="2">
    <location>
        <begin position="387"/>
        <end position="415"/>
    </location>
</feature>
<feature type="region of interest" description="Disordered" evidence="1">
    <location>
        <begin position="499"/>
        <end position="572"/>
    </location>
</feature>
<feature type="compositionally biased region" description="Basic and acidic residues" evidence="1">
    <location>
        <begin position="563"/>
        <end position="572"/>
    </location>
</feature>
<evidence type="ECO:0000313" key="4">
    <source>
        <dbReference type="EMBL" id="PVH93565.1"/>
    </source>
</evidence>
<dbReference type="InterPro" id="IPR013087">
    <property type="entry name" value="Znf_C2H2_type"/>
</dbReference>
<feature type="compositionally biased region" description="Basic and acidic residues" evidence="1">
    <location>
        <begin position="528"/>
        <end position="549"/>
    </location>
</feature>
<evidence type="ECO:0000256" key="1">
    <source>
        <dbReference type="SAM" id="MobiDB-lite"/>
    </source>
</evidence>
<feature type="domain" description="C2H2-type" evidence="2">
    <location>
        <begin position="469"/>
        <end position="490"/>
    </location>
</feature>
<reference evidence="4 5" key="1">
    <citation type="journal article" date="2018" name="Sci. Rep.">
        <title>Comparative genomics provides insights into the lifestyle and reveals functional heterogeneity of dark septate endophytic fungi.</title>
        <authorList>
            <person name="Knapp D.G."/>
            <person name="Nemeth J.B."/>
            <person name="Barry K."/>
            <person name="Hainaut M."/>
            <person name="Henrissat B."/>
            <person name="Johnson J."/>
            <person name="Kuo A."/>
            <person name="Lim J.H.P."/>
            <person name="Lipzen A."/>
            <person name="Nolan M."/>
            <person name="Ohm R.A."/>
            <person name="Tamas L."/>
            <person name="Grigoriev I.V."/>
            <person name="Spatafora J.W."/>
            <person name="Nagy L.G."/>
            <person name="Kovacs G.M."/>
        </authorList>
    </citation>
    <scope>NUCLEOTIDE SEQUENCE [LARGE SCALE GENOMIC DNA]</scope>
    <source>
        <strain evidence="4 5">DSE2036</strain>
    </source>
</reference>
<proteinExistence type="predicted"/>
<dbReference type="Pfam" id="PF15277">
    <property type="entry name" value="Sec3-PIP2_bind"/>
    <property type="match status" value="1"/>
</dbReference>
<feature type="compositionally biased region" description="Polar residues" evidence="1">
    <location>
        <begin position="285"/>
        <end position="298"/>
    </location>
</feature>
<organism evidence="4 5">
    <name type="scientific">Periconia macrospinosa</name>
    <dbReference type="NCBI Taxonomy" id="97972"/>
    <lineage>
        <taxon>Eukaryota</taxon>
        <taxon>Fungi</taxon>
        <taxon>Dikarya</taxon>
        <taxon>Ascomycota</taxon>
        <taxon>Pezizomycotina</taxon>
        <taxon>Dothideomycetes</taxon>
        <taxon>Pleosporomycetidae</taxon>
        <taxon>Pleosporales</taxon>
        <taxon>Massarineae</taxon>
        <taxon>Periconiaceae</taxon>
        <taxon>Periconia</taxon>
    </lineage>
</organism>
<feature type="compositionally biased region" description="Basic and acidic residues" evidence="1">
    <location>
        <begin position="252"/>
        <end position="265"/>
    </location>
</feature>
<dbReference type="InterPro" id="IPR058925">
    <property type="entry name" value="zf-C2H2_AcuF"/>
</dbReference>
<feature type="compositionally biased region" description="Acidic residues" evidence="1">
    <location>
        <begin position="501"/>
        <end position="518"/>
    </location>
</feature>
<gene>
    <name evidence="4" type="ORF">DM02DRAFT_733037</name>
</gene>
<dbReference type="SMART" id="SM01313">
    <property type="entry name" value="Sec3-PIP2_bind"/>
    <property type="match status" value="1"/>
</dbReference>
<dbReference type="OrthoDB" id="3800350at2759"/>